<dbReference type="AlphaFoldDB" id="A0A2U8WFW6"/>
<evidence type="ECO:0000313" key="3">
    <source>
        <dbReference type="Proteomes" id="UP000245444"/>
    </source>
</evidence>
<organism evidence="2 3">
    <name type="scientific">Methylobacterium terrae</name>
    <dbReference type="NCBI Taxonomy" id="2202827"/>
    <lineage>
        <taxon>Bacteria</taxon>
        <taxon>Pseudomonadati</taxon>
        <taxon>Pseudomonadota</taxon>
        <taxon>Alphaproteobacteria</taxon>
        <taxon>Hyphomicrobiales</taxon>
        <taxon>Methylobacteriaceae</taxon>
        <taxon>Methylobacterium</taxon>
    </lineage>
</organism>
<reference evidence="2 3" key="1">
    <citation type="submission" date="2018-05" db="EMBL/GenBank/DDBJ databases">
        <title>Complete Genome Sequence of Methylobacterium sp. 17Sr1-28.</title>
        <authorList>
            <person name="Srinivasan S."/>
        </authorList>
    </citation>
    <scope>NUCLEOTIDE SEQUENCE [LARGE SCALE GENOMIC DNA]</scope>
    <source>
        <strain evidence="2 3">17Sr1-28</strain>
    </source>
</reference>
<dbReference type="RefSeq" id="WP_109957485.1">
    <property type="nucleotide sequence ID" value="NZ_CP029553.1"/>
</dbReference>
<dbReference type="EMBL" id="CP029553">
    <property type="protein sequence ID" value="AWN45115.1"/>
    <property type="molecule type" value="Genomic_DNA"/>
</dbReference>
<keyword evidence="3" id="KW-1185">Reference proteome</keyword>
<sequence>MSKVDVSAIAIFHNEKYYAIPALKSLREMVRYTRDAGINVEVIAVLDKADALTAQIVKSNDDYIHTIIEADCGDLGLSRNTAFSHSRGEYVTFFDGDDLWGEKWIVNSYNYLFNKDNERTIIHPEYLMYFDEHDFDFSSTSSYPNLNAKSFWFRHISSTHENFDPRNLLMNNVWSANSFANKNVYKKFPYRAVDRLKGFGVEDWAWNLETTWNDMNHEIAPNTVHIIRVKQHGSLGRQNMQEGLLLPLPEDFDISRWG</sequence>
<dbReference type="Pfam" id="PF00535">
    <property type="entry name" value="Glycos_transf_2"/>
    <property type="match status" value="1"/>
</dbReference>
<protein>
    <recommendedName>
        <fullName evidence="1">Glycosyltransferase 2-like domain-containing protein</fullName>
    </recommendedName>
</protein>
<feature type="domain" description="Glycosyltransferase 2-like" evidence="1">
    <location>
        <begin position="7"/>
        <end position="140"/>
    </location>
</feature>
<evidence type="ECO:0000259" key="1">
    <source>
        <dbReference type="Pfam" id="PF00535"/>
    </source>
</evidence>
<dbReference type="OrthoDB" id="9790710at2"/>
<dbReference type="Gene3D" id="3.90.550.10">
    <property type="entry name" value="Spore Coat Polysaccharide Biosynthesis Protein SpsA, Chain A"/>
    <property type="match status" value="1"/>
</dbReference>
<dbReference type="InterPro" id="IPR001173">
    <property type="entry name" value="Glyco_trans_2-like"/>
</dbReference>
<dbReference type="CDD" id="cd00761">
    <property type="entry name" value="Glyco_tranf_GTA_type"/>
    <property type="match status" value="1"/>
</dbReference>
<gene>
    <name evidence="2" type="ORF">DK419_01195</name>
</gene>
<accession>A0A2U8WFW6</accession>
<dbReference type="Proteomes" id="UP000245444">
    <property type="component" value="Chromosome"/>
</dbReference>
<dbReference type="KEGG" id="mtea:DK419_01195"/>
<name>A0A2U8WFW6_9HYPH</name>
<evidence type="ECO:0000313" key="2">
    <source>
        <dbReference type="EMBL" id="AWN45115.1"/>
    </source>
</evidence>
<proteinExistence type="predicted"/>
<dbReference type="InterPro" id="IPR029044">
    <property type="entry name" value="Nucleotide-diphossugar_trans"/>
</dbReference>
<dbReference type="SUPFAM" id="SSF53448">
    <property type="entry name" value="Nucleotide-diphospho-sugar transferases"/>
    <property type="match status" value="1"/>
</dbReference>